<dbReference type="Pfam" id="PF04266">
    <property type="entry name" value="ASCH"/>
    <property type="match status" value="1"/>
</dbReference>
<reference evidence="3" key="1">
    <citation type="journal article" date="2019" name="PLoS Negl. Trop. Dis.">
        <title>Revisiting the worldwide diversity of Leptospira species in the environment.</title>
        <authorList>
            <person name="Vincent A.T."/>
            <person name="Schiettekatte O."/>
            <person name="Bourhy P."/>
            <person name="Veyrier F.J."/>
            <person name="Picardeau M."/>
        </authorList>
    </citation>
    <scope>NUCLEOTIDE SEQUENCE [LARGE SCALE GENOMIC DNA]</scope>
    <source>
        <strain evidence="3">201702406</strain>
    </source>
</reference>
<organism evidence="2 3">
    <name type="scientific">Leptospira selangorensis</name>
    <dbReference type="NCBI Taxonomy" id="2484982"/>
    <lineage>
        <taxon>Bacteria</taxon>
        <taxon>Pseudomonadati</taxon>
        <taxon>Spirochaetota</taxon>
        <taxon>Spirochaetia</taxon>
        <taxon>Leptospirales</taxon>
        <taxon>Leptospiraceae</taxon>
        <taxon>Leptospira</taxon>
    </lineage>
</organism>
<dbReference type="CDD" id="cd06554">
    <property type="entry name" value="ASCH_ASC-1_like"/>
    <property type="match status" value="1"/>
</dbReference>
<dbReference type="SUPFAM" id="SSF88697">
    <property type="entry name" value="PUA domain-like"/>
    <property type="match status" value="1"/>
</dbReference>
<dbReference type="Proteomes" id="UP000298057">
    <property type="component" value="Unassembled WGS sequence"/>
</dbReference>
<accession>A0ABY2N9P0</accession>
<proteinExistence type="predicted"/>
<gene>
    <name evidence="2" type="ORF">EHQ82_10940</name>
</gene>
<evidence type="ECO:0000313" key="3">
    <source>
        <dbReference type="Proteomes" id="UP000298057"/>
    </source>
</evidence>
<feature type="domain" description="ASCH" evidence="1">
    <location>
        <begin position="4"/>
        <end position="66"/>
    </location>
</feature>
<name>A0ABY2N9P0_9LEPT</name>
<dbReference type="EMBL" id="RQGU01000101">
    <property type="protein sequence ID" value="TGM19064.1"/>
    <property type="molecule type" value="Genomic_DNA"/>
</dbReference>
<evidence type="ECO:0000259" key="1">
    <source>
        <dbReference type="Pfam" id="PF04266"/>
    </source>
</evidence>
<evidence type="ECO:0000313" key="2">
    <source>
        <dbReference type="EMBL" id="TGM19064.1"/>
    </source>
</evidence>
<sequence length="122" mass="13957">MKVLSIQQPYAELIVSGIKDIENRSWPTKFRGEFLIHASKKFDNESFRYLSIYGGHFEGMTKSDFPLGGIVGKSTLIDCVTRYPSGWFIGKYGFVLKDSCRLDFVPMKGKLGFFEVNLSDRR</sequence>
<dbReference type="Gene3D" id="2.30.130.30">
    <property type="entry name" value="Hypothetical protein"/>
    <property type="match status" value="1"/>
</dbReference>
<comment type="caution">
    <text evidence="2">The sequence shown here is derived from an EMBL/GenBank/DDBJ whole genome shotgun (WGS) entry which is preliminary data.</text>
</comment>
<dbReference type="InterPro" id="IPR007374">
    <property type="entry name" value="ASCH_domain"/>
</dbReference>
<dbReference type="InterPro" id="IPR015947">
    <property type="entry name" value="PUA-like_sf"/>
</dbReference>
<protein>
    <submittedName>
        <fullName evidence="2">ASCH domain-containing protein</fullName>
    </submittedName>
</protein>
<keyword evidence="3" id="KW-1185">Reference proteome</keyword>